<dbReference type="Proteomes" id="UP000320386">
    <property type="component" value="Chromosome"/>
</dbReference>
<evidence type="ECO:0000256" key="2">
    <source>
        <dbReference type="ARBA" id="ARBA00022645"/>
    </source>
</evidence>
<keyword evidence="4" id="KW-0812">Transmembrane</keyword>
<dbReference type="PANTHER" id="PTHR30627">
    <property type="entry name" value="PEPTIDOGLYCAN D,D-TRANSPEPTIDASE"/>
    <property type="match status" value="1"/>
</dbReference>
<dbReference type="GO" id="GO:0004180">
    <property type="term" value="F:carboxypeptidase activity"/>
    <property type="evidence" value="ECO:0007669"/>
    <property type="project" value="UniProtKB-KW"/>
</dbReference>
<sequence>MSTPTPPVTATAARAGWVATVLLGFVSLGFVAVFGRVAQLTMNPDGLIIERMALQHRERSLDAGRGGLVDRRGRPLAITHTGYRIFVDPYLIDDPLMFAPTVGGKLGLDPVAIDRMLSEREGSRYIVIDPDPPAYRVRSARELDINGLAVETYLKRTYPLASLGGQVIGFVGVDGDGLEGIERLFDDQLDSRQGHFRATVDARRRQLWVEPNAFEPQSDGQTVRLAMDSTIQAIAERQLVEAVERYHAGSGQMIVMDPWSGDLLAVAHAPLFDPNHVRQSTEEQRRLRVVTDIFEPGSILKPLIWASLTDAGAASPYEVIDCEDDGVYRSPRGRVLRDDKPHGSITWEQVLITSSNIGMAIVAQRVPIRDLHDAVTRLGFGQATGSGFPREAVGIVRPRHRWNHYSQTSIPMGHEIGVTGLQMVRAFATLANDGLLVRPRLVLDDTPVEQRRVLTPEMSRYVRTVLDRVVTEGTGRHARSDLYRIFGKTGTAQLPNLEQGGYYEHRYVSSFIAGAPTENPRLIVACFIHDPDRSIGHYGGTVAAPAVRNVIEQSLAYLGVPPRTNLRGSDDPRRVAGNLH</sequence>
<dbReference type="SUPFAM" id="SSF56601">
    <property type="entry name" value="beta-lactamase/transpeptidase-like"/>
    <property type="match status" value="1"/>
</dbReference>
<keyword evidence="8" id="KW-1185">Reference proteome</keyword>
<evidence type="ECO:0000313" key="8">
    <source>
        <dbReference type="Proteomes" id="UP000320386"/>
    </source>
</evidence>
<dbReference type="Gene3D" id="3.90.1310.10">
    <property type="entry name" value="Penicillin-binding protein 2a (Domain 2)"/>
    <property type="match status" value="1"/>
</dbReference>
<dbReference type="InterPro" id="IPR012338">
    <property type="entry name" value="Beta-lactam/transpept-like"/>
</dbReference>
<dbReference type="GO" id="GO:0005886">
    <property type="term" value="C:plasma membrane"/>
    <property type="evidence" value="ECO:0007669"/>
    <property type="project" value="TreeGrafter"/>
</dbReference>
<dbReference type="RefSeq" id="WP_145445139.1">
    <property type="nucleotide sequence ID" value="NZ_CP036280.1"/>
</dbReference>
<accession>A0A518BVI2</accession>
<proteinExistence type="predicted"/>
<keyword evidence="4" id="KW-1133">Transmembrane helix</keyword>
<feature type="transmembrane region" description="Helical" evidence="4">
    <location>
        <begin position="15"/>
        <end position="34"/>
    </location>
</feature>
<dbReference type="EMBL" id="CP036280">
    <property type="protein sequence ID" value="QDU70993.1"/>
    <property type="molecule type" value="Genomic_DNA"/>
</dbReference>
<dbReference type="GO" id="GO:0008658">
    <property type="term" value="F:penicillin binding"/>
    <property type="evidence" value="ECO:0007669"/>
    <property type="project" value="InterPro"/>
</dbReference>
<dbReference type="AlphaFoldDB" id="A0A518BVI2"/>
<dbReference type="InterPro" id="IPR001460">
    <property type="entry name" value="PCN-bd_Tpept"/>
</dbReference>
<gene>
    <name evidence="7" type="primary">ftsI</name>
    <name evidence="7" type="ORF">Pan265_08370</name>
</gene>
<evidence type="ECO:0000256" key="4">
    <source>
        <dbReference type="SAM" id="Phobius"/>
    </source>
</evidence>
<name>A0A518BVI2_9BACT</name>
<evidence type="ECO:0000256" key="1">
    <source>
        <dbReference type="ARBA" id="ARBA00004370"/>
    </source>
</evidence>
<dbReference type="KEGG" id="mcad:Pan265_08370"/>
<organism evidence="7 8">
    <name type="scientific">Mucisphaera calidilacus</name>
    <dbReference type="NCBI Taxonomy" id="2527982"/>
    <lineage>
        <taxon>Bacteria</taxon>
        <taxon>Pseudomonadati</taxon>
        <taxon>Planctomycetota</taxon>
        <taxon>Phycisphaerae</taxon>
        <taxon>Phycisphaerales</taxon>
        <taxon>Phycisphaeraceae</taxon>
        <taxon>Mucisphaera</taxon>
    </lineage>
</organism>
<feature type="domain" description="Penicillin-binding protein dimerisation" evidence="6">
    <location>
        <begin position="62"/>
        <end position="208"/>
    </location>
</feature>
<dbReference type="InterPro" id="IPR036138">
    <property type="entry name" value="PBP_dimer_sf"/>
</dbReference>
<dbReference type="InterPro" id="IPR005311">
    <property type="entry name" value="PBP_dimer"/>
</dbReference>
<dbReference type="PANTHER" id="PTHR30627:SF1">
    <property type="entry name" value="PEPTIDOGLYCAN D,D-TRANSPEPTIDASE FTSI"/>
    <property type="match status" value="1"/>
</dbReference>
<evidence type="ECO:0000256" key="3">
    <source>
        <dbReference type="ARBA" id="ARBA00023136"/>
    </source>
</evidence>
<comment type="subcellular location">
    <subcellularLocation>
        <location evidence="1">Membrane</location>
    </subcellularLocation>
</comment>
<dbReference type="SUPFAM" id="SSF56519">
    <property type="entry name" value="Penicillin binding protein dimerisation domain"/>
    <property type="match status" value="1"/>
</dbReference>
<feature type="domain" description="Penicillin-binding protein transpeptidase" evidence="5">
    <location>
        <begin position="253"/>
        <end position="552"/>
    </location>
</feature>
<evidence type="ECO:0000259" key="5">
    <source>
        <dbReference type="Pfam" id="PF00905"/>
    </source>
</evidence>
<dbReference type="InterPro" id="IPR050515">
    <property type="entry name" value="Beta-lactam/transpept"/>
</dbReference>
<dbReference type="Gene3D" id="3.30.450.330">
    <property type="match status" value="1"/>
</dbReference>
<dbReference type="OrthoDB" id="9770103at2"/>
<keyword evidence="2" id="KW-0378">Hydrolase</keyword>
<evidence type="ECO:0000259" key="6">
    <source>
        <dbReference type="Pfam" id="PF03717"/>
    </source>
</evidence>
<keyword evidence="2" id="KW-0121">Carboxypeptidase</keyword>
<keyword evidence="2" id="KW-0645">Protease</keyword>
<keyword evidence="3 4" id="KW-0472">Membrane</keyword>
<evidence type="ECO:0000313" key="7">
    <source>
        <dbReference type="EMBL" id="QDU70993.1"/>
    </source>
</evidence>
<dbReference type="Pfam" id="PF03717">
    <property type="entry name" value="PBP_dimer"/>
    <property type="match status" value="1"/>
</dbReference>
<protein>
    <submittedName>
        <fullName evidence="7">Peptidoglycan D,D-transpeptidase FtsI</fullName>
    </submittedName>
</protein>
<reference evidence="7 8" key="1">
    <citation type="submission" date="2019-02" db="EMBL/GenBank/DDBJ databases">
        <title>Deep-cultivation of Planctomycetes and their phenomic and genomic characterization uncovers novel biology.</title>
        <authorList>
            <person name="Wiegand S."/>
            <person name="Jogler M."/>
            <person name="Boedeker C."/>
            <person name="Pinto D."/>
            <person name="Vollmers J."/>
            <person name="Rivas-Marin E."/>
            <person name="Kohn T."/>
            <person name="Peeters S.H."/>
            <person name="Heuer A."/>
            <person name="Rast P."/>
            <person name="Oberbeckmann S."/>
            <person name="Bunk B."/>
            <person name="Jeske O."/>
            <person name="Meyerdierks A."/>
            <person name="Storesund J.E."/>
            <person name="Kallscheuer N."/>
            <person name="Luecker S."/>
            <person name="Lage O.M."/>
            <person name="Pohl T."/>
            <person name="Merkel B.J."/>
            <person name="Hornburger P."/>
            <person name="Mueller R.-W."/>
            <person name="Bruemmer F."/>
            <person name="Labrenz M."/>
            <person name="Spormann A.M."/>
            <person name="Op den Camp H."/>
            <person name="Overmann J."/>
            <person name="Amann R."/>
            <person name="Jetten M.S.M."/>
            <person name="Mascher T."/>
            <person name="Medema M.H."/>
            <person name="Devos D.P."/>
            <person name="Kaster A.-K."/>
            <person name="Ovreas L."/>
            <person name="Rohde M."/>
            <person name="Galperin M.Y."/>
            <person name="Jogler C."/>
        </authorList>
    </citation>
    <scope>NUCLEOTIDE SEQUENCE [LARGE SCALE GENOMIC DNA]</scope>
    <source>
        <strain evidence="7 8">Pan265</strain>
    </source>
</reference>
<dbReference type="Pfam" id="PF00905">
    <property type="entry name" value="Transpeptidase"/>
    <property type="match status" value="1"/>
</dbReference>
<dbReference type="GO" id="GO:0071555">
    <property type="term" value="P:cell wall organization"/>
    <property type="evidence" value="ECO:0007669"/>
    <property type="project" value="TreeGrafter"/>
</dbReference>
<dbReference type="Gene3D" id="3.40.710.10">
    <property type="entry name" value="DD-peptidase/beta-lactamase superfamily"/>
    <property type="match status" value="1"/>
</dbReference>